<dbReference type="GO" id="GO:0016740">
    <property type="term" value="F:transferase activity"/>
    <property type="evidence" value="ECO:0007669"/>
    <property type="project" value="UniProtKB-KW"/>
</dbReference>
<accession>A0ABX0JGR4</accession>
<name>A0ABX0JGR4_9BACL</name>
<protein>
    <submittedName>
        <fullName evidence="1">NTP transferase domain-containing protein</fullName>
    </submittedName>
</protein>
<evidence type="ECO:0000313" key="1">
    <source>
        <dbReference type="EMBL" id="NHN33883.1"/>
    </source>
</evidence>
<sequence length="246" mass="28567">MGKINAVVATRMTSSRLPGKVLMELCGQPSLVRLIERLRKSKYIHEIIIATTINPEDDVVVQTASEQKVHCYRGSEEDVLQRTVEAAKAFDSEWIVQVTSDCPLIDAEAIDAVIQRMLEQPYLDYVGNHLVRTYPLGYSVEIFRASVLEHVEQITKDPADREHVSLYLYEHPEEYKLSNVEAPFFLRHPEYRLTLDTEDDYKLINQIYNALYTHNPDFTLYDIIKYLEINPELTQINKHIEQKKAR</sequence>
<evidence type="ECO:0000313" key="2">
    <source>
        <dbReference type="Proteomes" id="UP001165962"/>
    </source>
</evidence>
<dbReference type="Proteomes" id="UP001165962">
    <property type="component" value="Unassembled WGS sequence"/>
</dbReference>
<dbReference type="Pfam" id="PF02348">
    <property type="entry name" value="CTP_transf_3"/>
    <property type="match status" value="1"/>
</dbReference>
<proteinExistence type="predicted"/>
<reference evidence="1" key="1">
    <citation type="submission" date="2020-03" db="EMBL/GenBank/DDBJ databases">
        <title>Draft sequencing of Paenibacilllus sp. S3N08.</title>
        <authorList>
            <person name="Kim D.-U."/>
        </authorList>
    </citation>
    <scope>NUCLEOTIDE SEQUENCE</scope>
    <source>
        <strain evidence="1">S3N08</strain>
    </source>
</reference>
<dbReference type="RefSeq" id="WP_166154267.1">
    <property type="nucleotide sequence ID" value="NZ_JAAOIW010000014.1"/>
</dbReference>
<dbReference type="PANTHER" id="PTHR42866">
    <property type="entry name" value="3-DEOXY-MANNO-OCTULOSONATE CYTIDYLYLTRANSFERASE"/>
    <property type="match status" value="1"/>
</dbReference>
<dbReference type="InterPro" id="IPR003329">
    <property type="entry name" value="Cytidylyl_trans"/>
</dbReference>
<organism evidence="1 2">
    <name type="scientific">Paenibacillus agricola</name>
    <dbReference type="NCBI Taxonomy" id="2716264"/>
    <lineage>
        <taxon>Bacteria</taxon>
        <taxon>Bacillati</taxon>
        <taxon>Bacillota</taxon>
        <taxon>Bacilli</taxon>
        <taxon>Bacillales</taxon>
        <taxon>Paenibacillaceae</taxon>
        <taxon>Paenibacillus</taxon>
    </lineage>
</organism>
<dbReference type="InterPro" id="IPR029044">
    <property type="entry name" value="Nucleotide-diphossugar_trans"/>
</dbReference>
<dbReference type="PANTHER" id="PTHR42866:SF1">
    <property type="entry name" value="SPORE COAT POLYSACCHARIDE BIOSYNTHESIS PROTEIN SPSF"/>
    <property type="match status" value="1"/>
</dbReference>
<dbReference type="CDD" id="cd02518">
    <property type="entry name" value="GT2_SpsF"/>
    <property type="match status" value="1"/>
</dbReference>
<keyword evidence="1" id="KW-0808">Transferase</keyword>
<gene>
    <name evidence="1" type="ORF">G9U52_29115</name>
</gene>
<dbReference type="SUPFAM" id="SSF53448">
    <property type="entry name" value="Nucleotide-diphospho-sugar transferases"/>
    <property type="match status" value="1"/>
</dbReference>
<comment type="caution">
    <text evidence="1">The sequence shown here is derived from an EMBL/GenBank/DDBJ whole genome shotgun (WGS) entry which is preliminary data.</text>
</comment>
<dbReference type="EMBL" id="JAAOIW010000014">
    <property type="protein sequence ID" value="NHN33883.1"/>
    <property type="molecule type" value="Genomic_DNA"/>
</dbReference>
<dbReference type="Gene3D" id="3.90.550.10">
    <property type="entry name" value="Spore Coat Polysaccharide Biosynthesis Protein SpsA, Chain A"/>
    <property type="match status" value="1"/>
</dbReference>
<keyword evidence="2" id="KW-1185">Reference proteome</keyword>